<feature type="domain" description="CP-type G" evidence="7">
    <location>
        <begin position="203"/>
        <end position="364"/>
    </location>
</feature>
<dbReference type="PANTHER" id="PTHR11089">
    <property type="entry name" value="GTP-BINDING PROTEIN-RELATED"/>
    <property type="match status" value="1"/>
</dbReference>
<dbReference type="InterPro" id="IPR027417">
    <property type="entry name" value="P-loop_NTPase"/>
</dbReference>
<dbReference type="InParanoid" id="A0A6P6YA25"/>
<dbReference type="PRINTS" id="PR00326">
    <property type="entry name" value="GTP1OBG"/>
</dbReference>
<keyword evidence="2 5" id="KW-0547">Nucleotide-binding</keyword>
<comment type="subcellular location">
    <subcellularLocation>
        <location evidence="1 5">Nucleus</location>
        <location evidence="1 5">Nucleolus</location>
    </subcellularLocation>
</comment>
<accession>A0A6P6YA25</accession>
<evidence type="ECO:0000313" key="9">
    <source>
        <dbReference type="RefSeq" id="XP_027202140.1"/>
    </source>
</evidence>
<gene>
    <name evidence="9" type="primary">LOC113796100</name>
</gene>
<keyword evidence="3 5" id="KW-0342">GTP-binding</keyword>
<organism evidence="8 9">
    <name type="scientific">Dermatophagoides pteronyssinus</name>
    <name type="common">European house dust mite</name>
    <dbReference type="NCBI Taxonomy" id="6956"/>
    <lineage>
        <taxon>Eukaryota</taxon>
        <taxon>Metazoa</taxon>
        <taxon>Ecdysozoa</taxon>
        <taxon>Arthropoda</taxon>
        <taxon>Chelicerata</taxon>
        <taxon>Arachnida</taxon>
        <taxon>Acari</taxon>
        <taxon>Acariformes</taxon>
        <taxon>Sarcoptiformes</taxon>
        <taxon>Astigmata</taxon>
        <taxon>Psoroptidia</taxon>
        <taxon>Analgoidea</taxon>
        <taxon>Pyroglyphidae</taxon>
        <taxon>Dermatophagoidinae</taxon>
        <taxon>Dermatophagoides</taxon>
    </lineage>
</organism>
<dbReference type="InterPro" id="IPR024929">
    <property type="entry name" value="GNL2_CP_dom"/>
</dbReference>
<evidence type="ECO:0000256" key="2">
    <source>
        <dbReference type="ARBA" id="ARBA00022741"/>
    </source>
</evidence>
<keyword evidence="4 5" id="KW-0539">Nucleus</keyword>
<comment type="similarity">
    <text evidence="5">Belongs to the TRAFAC class YlqF/YawG GTPase family. NOG2 subfamily.</text>
</comment>
<dbReference type="CDD" id="cd01858">
    <property type="entry name" value="NGP_1"/>
    <property type="match status" value="1"/>
</dbReference>
<keyword evidence="8" id="KW-1185">Reference proteome</keyword>
<dbReference type="Gene3D" id="3.40.50.300">
    <property type="entry name" value="P-loop containing nucleotide triphosphate hydrolases"/>
    <property type="match status" value="1"/>
</dbReference>
<dbReference type="AlphaFoldDB" id="A0A6P6YA25"/>
<dbReference type="FunFam" id="3.40.50.300:FF:000559">
    <property type="entry name" value="Nuclear/nucleolar GTPase 2"/>
    <property type="match status" value="1"/>
</dbReference>
<feature type="region of interest" description="Disordered" evidence="6">
    <location>
        <begin position="166"/>
        <end position="196"/>
    </location>
</feature>
<evidence type="ECO:0000259" key="7">
    <source>
        <dbReference type="PROSITE" id="PS51721"/>
    </source>
</evidence>
<dbReference type="GO" id="GO:0005525">
    <property type="term" value="F:GTP binding"/>
    <property type="evidence" value="ECO:0007669"/>
    <property type="project" value="UniProtKB-KW"/>
</dbReference>
<evidence type="ECO:0000256" key="3">
    <source>
        <dbReference type="ARBA" id="ARBA00023134"/>
    </source>
</evidence>
<name>A0A6P6YA25_DERPT</name>
<evidence type="ECO:0000256" key="5">
    <source>
        <dbReference type="RuleBase" id="RU364023"/>
    </source>
</evidence>
<reference evidence="9" key="1">
    <citation type="submission" date="2025-08" db="UniProtKB">
        <authorList>
            <consortium name="RefSeq"/>
        </authorList>
    </citation>
    <scope>IDENTIFICATION</scope>
    <source>
        <strain evidence="9">Airmid</strain>
    </source>
</reference>
<dbReference type="InterPro" id="IPR050755">
    <property type="entry name" value="TRAFAC_YlqF/YawG_RiboMat"/>
</dbReference>
<feature type="region of interest" description="Disordered" evidence="6">
    <location>
        <begin position="1"/>
        <end position="35"/>
    </location>
</feature>
<dbReference type="GO" id="GO:0005730">
    <property type="term" value="C:nucleolus"/>
    <property type="evidence" value="ECO:0007669"/>
    <property type="project" value="UniProtKB-SubCell"/>
</dbReference>
<dbReference type="InterPro" id="IPR030378">
    <property type="entry name" value="G_CP_dom"/>
</dbReference>
<dbReference type="SUPFAM" id="SSF52540">
    <property type="entry name" value="P-loop containing nucleoside triphosphate hydrolases"/>
    <property type="match status" value="1"/>
</dbReference>
<dbReference type="PANTHER" id="PTHR11089:SF9">
    <property type="entry name" value="NUCLEOLAR GTP-BINDING PROTEIN 2"/>
    <property type="match status" value="1"/>
</dbReference>
<proteinExistence type="inferred from homology"/>
<dbReference type="InterPro" id="IPR006073">
    <property type="entry name" value="GTP-bd"/>
</dbReference>
<protein>
    <recommendedName>
        <fullName evidence="5">Nucleolar GTP-binding protein 2</fullName>
    </recommendedName>
</protein>
<feature type="compositionally biased region" description="Basic and acidic residues" evidence="6">
    <location>
        <begin position="15"/>
        <end position="29"/>
    </location>
</feature>
<evidence type="ECO:0000256" key="6">
    <source>
        <dbReference type="SAM" id="MobiDB-lite"/>
    </source>
</evidence>
<dbReference type="OrthoDB" id="444945at2759"/>
<dbReference type="InterPro" id="IPR012971">
    <property type="entry name" value="NOG2_N_dom"/>
</dbReference>
<evidence type="ECO:0000256" key="1">
    <source>
        <dbReference type="ARBA" id="ARBA00004604"/>
    </source>
</evidence>
<dbReference type="Proteomes" id="UP000515146">
    <property type="component" value="Unplaced"/>
</dbReference>
<comment type="function">
    <text evidence="5">GTPase that associates with pre-60S ribosomal subunits in the nucleolus and is required for their nuclear export and maturation.</text>
</comment>
<sequence>MSISKRKERLQNVGRRKDENAVKVHHGSEKASNFGRTKSVSNIVKLYKDKGVLRTKLQPHEAPVVRIEPSRKWFNNTRVVSQEKLEKYRQTLENHKDDPMSVMVKRTKLPVSLFDHSNESDNKKSKNLLALQSFSSTFSSKTRQKQPLLGFSSLADLSSKAEEESTKYLDKLSNQTEEDLGKKDGPKPQPDAILSKGTSKNLWGELYKVVDSSDVVLEVLDARDPMGTRCYYLEQHIKKDRPFKHIVLVLNKCDLVSESVTRKWVKILSKEFPTLAFKASIKHSFGKYSLIALLRQYAKMLSNRKHVSVGLIGFPNVGKSSLINTLRSKQVCNVAPIPGETKTWQYIELSNRIYIIDCPGIVHGIGQSTLTDNQKVIRGVVRAEKLLEPEQYIQDIVDLVGYEKFVKHYNLDVKLDEPNKSSEELLTLMAIKRGKLGKGQVPLISQMAVKVIYDIQRGKLPYFVPPPSQKEETSDKNIEHLSGIDLLFDCANVAVDTNIENGLQENKIDDVPQIETFKNGTLKETSSNETVDFSIDSDTIAATK</sequence>
<dbReference type="RefSeq" id="XP_027202140.1">
    <property type="nucleotide sequence ID" value="XM_027346339.1"/>
</dbReference>
<dbReference type="Pfam" id="PF08153">
    <property type="entry name" value="NGP1NT"/>
    <property type="match status" value="1"/>
</dbReference>
<dbReference type="KEGG" id="dpte:113796100"/>
<dbReference type="PROSITE" id="PS51721">
    <property type="entry name" value="G_CP"/>
    <property type="match status" value="1"/>
</dbReference>
<evidence type="ECO:0000256" key="4">
    <source>
        <dbReference type="ARBA" id="ARBA00023242"/>
    </source>
</evidence>
<dbReference type="Pfam" id="PF01926">
    <property type="entry name" value="MMR_HSR1"/>
    <property type="match status" value="1"/>
</dbReference>
<evidence type="ECO:0000313" key="8">
    <source>
        <dbReference type="Proteomes" id="UP000515146"/>
    </source>
</evidence>